<evidence type="ECO:0000313" key="13">
    <source>
        <dbReference type="Proteomes" id="UP000554284"/>
    </source>
</evidence>
<dbReference type="PANTHER" id="PTHR10110:SF86">
    <property type="entry name" value="SODIUM_HYDROGEN EXCHANGER 7"/>
    <property type="match status" value="1"/>
</dbReference>
<keyword evidence="9" id="KW-0739">Sodium transport</keyword>
<sequence length="551" mass="59237">MCGTRGPLPTRQPHPRTLKWPGVGTFIALIGLLLATVLVAAVGERTGLPWPALLTVVVAPVIFIPGIDTVSIDPHLILPIFLPPLLWSLARRTSWGQIRSQLNVVLTMSVILVFLTIGALTATAMWMLPGLSLAAAMVLAAAIAPPDPVAVDAVAGPAGIPKRITSTLQTEGLFNDAASIVTFNVAMAAAVAHGEVDFTKGFFQFLYAAVAAVVIGLIVGRLAAMFANTVPDSVIRTAFTWVLPFAIYAGCEAIEASGVIAIVIAAVEMSSRSAMTAEDRLTGHSFWETVELLFTGVAFGLIGMSVRDALDTAGTHIWQAVQVGVVLSAVAFAVRFAWMFVLYRINQNMHHTNVSPLRMQEVLLMAWAGMRGLVTLALVLAIPASTTTYHHELSVVALTVLTCTMVVPGLLLPWLVDKLDLQNGPGGDKAVEELNQRAYAAARKAVKQHGEEFAPEAYAMVQEWLDSIAEKRLQDPEGSEERKQAFKRARAGAAQMQEVALRAASRELQQARRERQYNPADVDAVLADLDKLILARDRSALAAPSTLWEPK</sequence>
<keyword evidence="6" id="KW-0915">Sodium</keyword>
<dbReference type="Pfam" id="PF00999">
    <property type="entry name" value="Na_H_Exchanger"/>
    <property type="match status" value="1"/>
</dbReference>
<feature type="transmembrane region" description="Helical" evidence="10">
    <location>
        <begin position="394"/>
        <end position="416"/>
    </location>
</feature>
<feature type="transmembrane region" description="Helical" evidence="10">
    <location>
        <begin position="205"/>
        <end position="227"/>
    </location>
</feature>
<accession>A0A7X6REX6</accession>
<dbReference type="InterPro" id="IPR006153">
    <property type="entry name" value="Cation/H_exchanger_TM"/>
</dbReference>
<evidence type="ECO:0000256" key="4">
    <source>
        <dbReference type="ARBA" id="ARBA00022692"/>
    </source>
</evidence>
<evidence type="ECO:0000256" key="6">
    <source>
        <dbReference type="ARBA" id="ARBA00023053"/>
    </source>
</evidence>
<dbReference type="GO" id="GO:0051453">
    <property type="term" value="P:regulation of intracellular pH"/>
    <property type="evidence" value="ECO:0007669"/>
    <property type="project" value="TreeGrafter"/>
</dbReference>
<evidence type="ECO:0000256" key="9">
    <source>
        <dbReference type="ARBA" id="ARBA00023201"/>
    </source>
</evidence>
<evidence type="ECO:0000259" key="11">
    <source>
        <dbReference type="Pfam" id="PF00999"/>
    </source>
</evidence>
<name>A0A7X6REX6_9CORY</name>
<evidence type="ECO:0000256" key="2">
    <source>
        <dbReference type="ARBA" id="ARBA00022448"/>
    </source>
</evidence>
<feature type="transmembrane region" description="Helical" evidence="10">
    <location>
        <begin position="239"/>
        <end position="265"/>
    </location>
</feature>
<keyword evidence="3" id="KW-1003">Cell membrane</keyword>
<feature type="transmembrane region" description="Helical" evidence="10">
    <location>
        <begin position="173"/>
        <end position="193"/>
    </location>
</feature>
<dbReference type="Proteomes" id="UP000554284">
    <property type="component" value="Unassembled WGS sequence"/>
</dbReference>
<dbReference type="InterPro" id="IPR018422">
    <property type="entry name" value="Cation/H_exchanger_CPA1"/>
</dbReference>
<feature type="transmembrane region" description="Helical" evidence="10">
    <location>
        <begin position="20"/>
        <end position="41"/>
    </location>
</feature>
<feature type="transmembrane region" description="Helical" evidence="10">
    <location>
        <begin position="102"/>
        <end position="128"/>
    </location>
</feature>
<dbReference type="PANTHER" id="PTHR10110">
    <property type="entry name" value="SODIUM/HYDROGEN EXCHANGER"/>
    <property type="match status" value="1"/>
</dbReference>
<evidence type="ECO:0000256" key="10">
    <source>
        <dbReference type="SAM" id="Phobius"/>
    </source>
</evidence>
<dbReference type="GO" id="GO:0015385">
    <property type="term" value="F:sodium:proton antiporter activity"/>
    <property type="evidence" value="ECO:0007669"/>
    <property type="project" value="InterPro"/>
</dbReference>
<dbReference type="AlphaFoldDB" id="A0A7X6REX6"/>
<keyword evidence="8 10" id="KW-0472">Membrane</keyword>
<evidence type="ECO:0000256" key="1">
    <source>
        <dbReference type="ARBA" id="ARBA00004651"/>
    </source>
</evidence>
<comment type="subcellular location">
    <subcellularLocation>
        <location evidence="1">Cell membrane</location>
        <topology evidence="1">Multi-pass membrane protein</topology>
    </subcellularLocation>
</comment>
<evidence type="ECO:0000256" key="7">
    <source>
        <dbReference type="ARBA" id="ARBA00023065"/>
    </source>
</evidence>
<organism evidence="12 13">
    <name type="scientific">Corynebacterium mucifaciens</name>
    <dbReference type="NCBI Taxonomy" id="57171"/>
    <lineage>
        <taxon>Bacteria</taxon>
        <taxon>Bacillati</taxon>
        <taxon>Actinomycetota</taxon>
        <taxon>Actinomycetes</taxon>
        <taxon>Mycobacteriales</taxon>
        <taxon>Corynebacteriaceae</taxon>
        <taxon>Corynebacterium</taxon>
    </lineage>
</organism>
<keyword evidence="2" id="KW-0813">Transport</keyword>
<feature type="transmembrane region" description="Helical" evidence="10">
    <location>
        <begin position="72"/>
        <end position="90"/>
    </location>
</feature>
<comment type="caution">
    <text evidence="12">The sequence shown here is derived from an EMBL/GenBank/DDBJ whole genome shotgun (WGS) entry which is preliminary data.</text>
</comment>
<dbReference type="GO" id="GO:0005886">
    <property type="term" value="C:plasma membrane"/>
    <property type="evidence" value="ECO:0007669"/>
    <property type="project" value="UniProtKB-SubCell"/>
</dbReference>
<feature type="domain" description="Cation/H+ exchanger transmembrane" evidence="11">
    <location>
        <begin position="36"/>
        <end position="417"/>
    </location>
</feature>
<evidence type="ECO:0000256" key="5">
    <source>
        <dbReference type="ARBA" id="ARBA00022989"/>
    </source>
</evidence>
<evidence type="ECO:0000256" key="3">
    <source>
        <dbReference type="ARBA" id="ARBA00022475"/>
    </source>
</evidence>
<feature type="transmembrane region" description="Helical" evidence="10">
    <location>
        <begin position="362"/>
        <end position="382"/>
    </location>
</feature>
<gene>
    <name evidence="12" type="ORF">HF989_07905</name>
</gene>
<dbReference type="GO" id="GO:0015386">
    <property type="term" value="F:potassium:proton antiporter activity"/>
    <property type="evidence" value="ECO:0007669"/>
    <property type="project" value="TreeGrafter"/>
</dbReference>
<keyword evidence="4 10" id="KW-0812">Transmembrane</keyword>
<dbReference type="Gene3D" id="6.10.140.1330">
    <property type="match status" value="1"/>
</dbReference>
<evidence type="ECO:0000256" key="8">
    <source>
        <dbReference type="ARBA" id="ARBA00023136"/>
    </source>
</evidence>
<proteinExistence type="predicted"/>
<feature type="transmembrane region" description="Helical" evidence="10">
    <location>
        <begin position="48"/>
        <end position="66"/>
    </location>
</feature>
<dbReference type="EMBL" id="JAAXPF010000008">
    <property type="protein sequence ID" value="NKY69287.1"/>
    <property type="molecule type" value="Genomic_DNA"/>
</dbReference>
<reference evidence="12 13" key="1">
    <citation type="submission" date="2020-04" db="EMBL/GenBank/DDBJ databases">
        <title>MicrobeNet Type strains.</title>
        <authorList>
            <person name="Nicholson A.C."/>
        </authorList>
    </citation>
    <scope>NUCLEOTIDE SEQUENCE [LARGE SCALE GENOMIC DNA]</scope>
    <source>
        <strain evidence="12 13">ATCC 700355</strain>
    </source>
</reference>
<evidence type="ECO:0000313" key="12">
    <source>
        <dbReference type="EMBL" id="NKY69287.1"/>
    </source>
</evidence>
<feature type="transmembrane region" description="Helical" evidence="10">
    <location>
        <begin position="286"/>
        <end position="305"/>
    </location>
</feature>
<dbReference type="GO" id="GO:0098719">
    <property type="term" value="P:sodium ion import across plasma membrane"/>
    <property type="evidence" value="ECO:0007669"/>
    <property type="project" value="TreeGrafter"/>
</dbReference>
<keyword evidence="5 10" id="KW-1133">Transmembrane helix</keyword>
<feature type="transmembrane region" description="Helical" evidence="10">
    <location>
        <begin position="317"/>
        <end position="341"/>
    </location>
</feature>
<keyword evidence="7" id="KW-0406">Ion transport</keyword>
<protein>
    <submittedName>
        <fullName evidence="12">Sodium:proton antiporter</fullName>
    </submittedName>
</protein>